<dbReference type="Proteomes" id="UP000010471">
    <property type="component" value="Plasmid pMIC7113.01"/>
</dbReference>
<evidence type="ECO:0000256" key="1">
    <source>
        <dbReference type="SAM" id="MobiDB-lite"/>
    </source>
</evidence>
<proteinExistence type="predicted"/>
<keyword evidence="2" id="KW-0614">Plasmid</keyword>
<sequence length="111" mass="12616">MQIQHRTTITLNPNSSLYIWENETHTCLHLSGGINNHHLNIEFTPAQIPQLEELLTKLRQLQVRHCSSQISQLQETLQSLEPSIPNNSQNNGHEVNTSESESHQLEKAISS</sequence>
<name>K9WR61_9CYAN</name>
<evidence type="ECO:0000313" key="3">
    <source>
        <dbReference type="Proteomes" id="UP000010471"/>
    </source>
</evidence>
<evidence type="ECO:0000313" key="2">
    <source>
        <dbReference type="EMBL" id="AFZ22042.1"/>
    </source>
</evidence>
<keyword evidence="3" id="KW-1185">Reference proteome</keyword>
<protein>
    <submittedName>
        <fullName evidence="2">Uncharacterized protein</fullName>
    </submittedName>
</protein>
<dbReference type="EMBL" id="CP003631">
    <property type="protein sequence ID" value="AFZ22042.1"/>
    <property type="molecule type" value="Genomic_DNA"/>
</dbReference>
<gene>
    <name evidence="2" type="ORF">Mic7113_6462</name>
</gene>
<feature type="region of interest" description="Disordered" evidence="1">
    <location>
        <begin position="77"/>
        <end position="111"/>
    </location>
</feature>
<dbReference type="HOGENOM" id="CLU_2155453_0_0_3"/>
<dbReference type="KEGG" id="mic:Mic7113_6462"/>
<feature type="compositionally biased region" description="Basic and acidic residues" evidence="1">
    <location>
        <begin position="100"/>
        <end position="111"/>
    </location>
</feature>
<dbReference type="AlphaFoldDB" id="K9WR61"/>
<geneLocation type="plasmid" evidence="2 3">
    <name>pMIC7113.01</name>
</geneLocation>
<organism evidence="2 3">
    <name type="scientific">Allocoleopsis franciscana PCC 7113</name>
    <dbReference type="NCBI Taxonomy" id="1173027"/>
    <lineage>
        <taxon>Bacteria</taxon>
        <taxon>Bacillati</taxon>
        <taxon>Cyanobacteriota</taxon>
        <taxon>Cyanophyceae</taxon>
        <taxon>Coleofasciculales</taxon>
        <taxon>Coleofasciculaceae</taxon>
        <taxon>Allocoleopsis</taxon>
        <taxon>Allocoleopsis franciscana</taxon>
    </lineage>
</organism>
<accession>K9WR61</accession>
<feature type="compositionally biased region" description="Polar residues" evidence="1">
    <location>
        <begin position="77"/>
        <end position="99"/>
    </location>
</feature>
<reference evidence="2 3" key="1">
    <citation type="submission" date="2012-06" db="EMBL/GenBank/DDBJ databases">
        <title>Finished plasmid 1 of genome of Microcoleus sp. PCC 7113.</title>
        <authorList>
            <consortium name="US DOE Joint Genome Institute"/>
            <person name="Gugger M."/>
            <person name="Coursin T."/>
            <person name="Rippka R."/>
            <person name="Tandeau De Marsac N."/>
            <person name="Huntemann M."/>
            <person name="Wei C.-L."/>
            <person name="Han J."/>
            <person name="Detter J.C."/>
            <person name="Han C."/>
            <person name="Tapia R."/>
            <person name="Chen A."/>
            <person name="Kyrpides N."/>
            <person name="Mavromatis K."/>
            <person name="Markowitz V."/>
            <person name="Szeto E."/>
            <person name="Ivanova N."/>
            <person name="Pagani I."/>
            <person name="Pati A."/>
            <person name="Goodwin L."/>
            <person name="Nordberg H.P."/>
            <person name="Cantor M.N."/>
            <person name="Hua S.X."/>
            <person name="Woyke T."/>
            <person name="Kerfeld C.A."/>
        </authorList>
    </citation>
    <scope>NUCLEOTIDE SEQUENCE [LARGE SCALE GENOMIC DNA]</scope>
    <source>
        <strain evidence="2 3">PCC 7113</strain>
        <plasmid evidence="2 3">pMIC7113.01</plasmid>
    </source>
</reference>